<reference evidence="1" key="1">
    <citation type="journal article" date="2019" name="Sci. Rep.">
        <title>Draft genome of Tanacetum cinerariifolium, the natural source of mosquito coil.</title>
        <authorList>
            <person name="Yamashiro T."/>
            <person name="Shiraishi A."/>
            <person name="Satake H."/>
            <person name="Nakayama K."/>
        </authorList>
    </citation>
    <scope>NUCLEOTIDE SEQUENCE</scope>
</reference>
<evidence type="ECO:0000313" key="1">
    <source>
        <dbReference type="EMBL" id="GEU57325.1"/>
    </source>
</evidence>
<dbReference type="AlphaFoldDB" id="A0A6L2LAP7"/>
<comment type="caution">
    <text evidence="1">The sequence shown here is derived from an EMBL/GenBank/DDBJ whole genome shotgun (WGS) entry which is preliminary data.</text>
</comment>
<organism evidence="1">
    <name type="scientific">Tanacetum cinerariifolium</name>
    <name type="common">Dalmatian daisy</name>
    <name type="synonym">Chrysanthemum cinerariifolium</name>
    <dbReference type="NCBI Taxonomy" id="118510"/>
    <lineage>
        <taxon>Eukaryota</taxon>
        <taxon>Viridiplantae</taxon>
        <taxon>Streptophyta</taxon>
        <taxon>Embryophyta</taxon>
        <taxon>Tracheophyta</taxon>
        <taxon>Spermatophyta</taxon>
        <taxon>Magnoliopsida</taxon>
        <taxon>eudicotyledons</taxon>
        <taxon>Gunneridae</taxon>
        <taxon>Pentapetalae</taxon>
        <taxon>asterids</taxon>
        <taxon>campanulids</taxon>
        <taxon>Asterales</taxon>
        <taxon>Asteraceae</taxon>
        <taxon>Asteroideae</taxon>
        <taxon>Anthemideae</taxon>
        <taxon>Anthemidinae</taxon>
        <taxon>Tanacetum</taxon>
    </lineage>
</organism>
<proteinExistence type="predicted"/>
<protein>
    <submittedName>
        <fullName evidence="1">Zinc finger, CCHC-type</fullName>
    </submittedName>
</protein>
<dbReference type="EMBL" id="BKCJ010003810">
    <property type="protein sequence ID" value="GEU57325.1"/>
    <property type="molecule type" value="Genomic_DNA"/>
</dbReference>
<gene>
    <name evidence="1" type="ORF">Tci_029303</name>
</gene>
<accession>A0A6L2LAP7</accession>
<sequence>MASMDTRLNIEKLDGNIIQKHEGSKQVGLKQLGSKQAGFKQLGVKQVGFKQLGHGVEQESMEYIMKNMCGLSWNCRELKEIVKLKFFRPTQQFMKSEIAKHLSVAGIQRQNGLVDETNVTLFAKVTIISDWIQEAYRYVKVFGWLASIKQGMLEPVKVKCIFLGYRKGTGSVQVLQGVEFKVEPQEDHTFEVEPYGNVDQVVVAVVDMIYAYESLTFNNTVASTVARNEVTTAMAITGSIHQATKGLLDKAKGNIFGMEIVRDQSGNTLRVSQSRFYNEKLVRTLLEGQFILSLEGSL</sequence>
<name>A0A6L2LAP7_TANCI</name>